<comment type="caution">
    <text evidence="1">The sequence shown here is derived from an EMBL/GenBank/DDBJ whole genome shotgun (WGS) entry which is preliminary data.</text>
</comment>
<organism evidence="1 2">
    <name type="scientific">Apodospora peruviana</name>
    <dbReference type="NCBI Taxonomy" id="516989"/>
    <lineage>
        <taxon>Eukaryota</taxon>
        <taxon>Fungi</taxon>
        <taxon>Dikarya</taxon>
        <taxon>Ascomycota</taxon>
        <taxon>Pezizomycotina</taxon>
        <taxon>Sordariomycetes</taxon>
        <taxon>Sordariomycetidae</taxon>
        <taxon>Sordariales</taxon>
        <taxon>Lasiosphaeriaceae</taxon>
        <taxon>Apodospora</taxon>
    </lineage>
</organism>
<proteinExistence type="predicted"/>
<dbReference type="AlphaFoldDB" id="A0AAE0IDF1"/>
<sequence>MPIPTLVARREKRVRSHIITARAPKPLYPERPSLTSLPADVISHIINLLQDVCPKSVITLASVCSYLYPQARYVQHRTLSIRFTQPTTDSVVASHKILNWLDYLVENGLPAAIRTLEVKGGSFTTPSATIYKQHNAAWARILSRLDAIIPLMTGLHDIKWEAQRGHAMTALPQPIFKILAERPRVRLHLTVAAVSGHRFAEIDYRARAEPAIATLAALACSPNLVSLSVNNRYRSSGAVFVEMSARIKDLLLTCPNLRNLSLDFASQDVVFYGLNPHQGDQPLDYIGFGLHSGEQPLRPLEELGFAAYPFGHDNHGLPPIWGHHSHTQGYPAELAGIEEQDYWVLFFDWSALRRLHVKREMDVRFLPKLAPLLYALREVRFESCSSLDAAACIYKFLSDLPPCELEEIAVPSLTMRIGGIASVVRHGRHLRRLEVLREEKWYRPPFSLGGPSELFPPWRANNLTELRDGLPCLEELVIMMDEPYREELLPILAGFSRLRRLEIWFELGLVNFHARQKYTTVVSMTAASAVEMFRQMRDRGSHVRHLHVHCGGPPPQSPNPFAEHWARENWTSFVCETYPNGRIRLTCPRLSHADNLKLERIVNGQEEYYADMAAPEKDSLQFRVALNGPVPAEEWGDFSGQRYELPWWDKPVGYLEASVARGLIFARLRKQEVKCNLNLARNPRGKVVRVSWDEWRAMQRRKEEEAKHGRVRSWLKQHVPTKAAVSR</sequence>
<reference evidence="1" key="1">
    <citation type="journal article" date="2023" name="Mol. Phylogenet. Evol.">
        <title>Genome-scale phylogeny and comparative genomics of the fungal order Sordariales.</title>
        <authorList>
            <person name="Hensen N."/>
            <person name="Bonometti L."/>
            <person name="Westerberg I."/>
            <person name="Brannstrom I.O."/>
            <person name="Guillou S."/>
            <person name="Cros-Aarteil S."/>
            <person name="Calhoun S."/>
            <person name="Haridas S."/>
            <person name="Kuo A."/>
            <person name="Mondo S."/>
            <person name="Pangilinan J."/>
            <person name="Riley R."/>
            <person name="LaButti K."/>
            <person name="Andreopoulos B."/>
            <person name="Lipzen A."/>
            <person name="Chen C."/>
            <person name="Yan M."/>
            <person name="Daum C."/>
            <person name="Ng V."/>
            <person name="Clum A."/>
            <person name="Steindorff A."/>
            <person name="Ohm R.A."/>
            <person name="Martin F."/>
            <person name="Silar P."/>
            <person name="Natvig D.O."/>
            <person name="Lalanne C."/>
            <person name="Gautier V."/>
            <person name="Ament-Velasquez S.L."/>
            <person name="Kruys A."/>
            <person name="Hutchinson M.I."/>
            <person name="Powell A.J."/>
            <person name="Barry K."/>
            <person name="Miller A.N."/>
            <person name="Grigoriev I.V."/>
            <person name="Debuchy R."/>
            <person name="Gladieux P."/>
            <person name="Hiltunen Thoren M."/>
            <person name="Johannesson H."/>
        </authorList>
    </citation>
    <scope>NUCLEOTIDE SEQUENCE</scope>
    <source>
        <strain evidence="1">CBS 118394</strain>
    </source>
</reference>
<accession>A0AAE0IDF1</accession>
<evidence type="ECO:0000313" key="2">
    <source>
        <dbReference type="Proteomes" id="UP001283341"/>
    </source>
</evidence>
<reference evidence="1" key="2">
    <citation type="submission" date="2023-06" db="EMBL/GenBank/DDBJ databases">
        <authorList>
            <consortium name="Lawrence Berkeley National Laboratory"/>
            <person name="Haridas S."/>
            <person name="Hensen N."/>
            <person name="Bonometti L."/>
            <person name="Westerberg I."/>
            <person name="Brannstrom I.O."/>
            <person name="Guillou S."/>
            <person name="Cros-Aarteil S."/>
            <person name="Calhoun S."/>
            <person name="Kuo A."/>
            <person name="Mondo S."/>
            <person name="Pangilinan J."/>
            <person name="Riley R."/>
            <person name="Labutti K."/>
            <person name="Andreopoulos B."/>
            <person name="Lipzen A."/>
            <person name="Chen C."/>
            <person name="Yanf M."/>
            <person name="Daum C."/>
            <person name="Ng V."/>
            <person name="Clum A."/>
            <person name="Steindorff A."/>
            <person name="Ohm R."/>
            <person name="Martin F."/>
            <person name="Silar P."/>
            <person name="Natvig D."/>
            <person name="Lalanne C."/>
            <person name="Gautier V."/>
            <person name="Ament-Velasquez S.L."/>
            <person name="Kruys A."/>
            <person name="Hutchinson M.I."/>
            <person name="Powell A.J."/>
            <person name="Barry K."/>
            <person name="Miller A.N."/>
            <person name="Grigoriev I.V."/>
            <person name="Debuchy R."/>
            <person name="Gladieux P."/>
            <person name="Thoren M.H."/>
            <person name="Johannesson H."/>
        </authorList>
    </citation>
    <scope>NUCLEOTIDE SEQUENCE</scope>
    <source>
        <strain evidence="1">CBS 118394</strain>
    </source>
</reference>
<gene>
    <name evidence="1" type="ORF">B0H66DRAFT_216963</name>
</gene>
<keyword evidence="2" id="KW-1185">Reference proteome</keyword>
<dbReference type="InterPro" id="IPR032675">
    <property type="entry name" value="LRR_dom_sf"/>
</dbReference>
<dbReference type="Gene3D" id="3.80.10.10">
    <property type="entry name" value="Ribonuclease Inhibitor"/>
    <property type="match status" value="1"/>
</dbReference>
<evidence type="ECO:0000313" key="1">
    <source>
        <dbReference type="EMBL" id="KAK3322913.1"/>
    </source>
</evidence>
<dbReference type="Proteomes" id="UP001283341">
    <property type="component" value="Unassembled WGS sequence"/>
</dbReference>
<name>A0AAE0IDF1_9PEZI</name>
<protein>
    <submittedName>
        <fullName evidence="1">Uncharacterized protein</fullName>
    </submittedName>
</protein>
<dbReference type="EMBL" id="JAUEDM010000003">
    <property type="protein sequence ID" value="KAK3322913.1"/>
    <property type="molecule type" value="Genomic_DNA"/>
</dbReference>